<evidence type="ECO:0000313" key="3">
    <source>
        <dbReference type="EMBL" id="MFG6461081.1"/>
    </source>
</evidence>
<evidence type="ECO:0000256" key="1">
    <source>
        <dbReference type="SAM" id="SignalP"/>
    </source>
</evidence>
<accession>A0ABW7GGZ6</accession>
<feature type="signal peptide" evidence="1">
    <location>
        <begin position="1"/>
        <end position="25"/>
    </location>
</feature>
<dbReference type="InterPro" id="IPR018637">
    <property type="entry name" value="DUF2059"/>
</dbReference>
<protein>
    <submittedName>
        <fullName evidence="3">DUF2059 domain-containing protein</fullName>
    </submittedName>
</protein>
<evidence type="ECO:0000259" key="2">
    <source>
        <dbReference type="Pfam" id="PF09832"/>
    </source>
</evidence>
<gene>
    <name evidence="3" type="ORF">ACG04Q_05805</name>
</gene>
<name>A0ABW7GGZ6_9BURK</name>
<comment type="caution">
    <text evidence="3">The sequence shown here is derived from an EMBL/GenBank/DDBJ whole genome shotgun (WGS) entry which is preliminary data.</text>
</comment>
<reference evidence="3 4" key="1">
    <citation type="submission" date="2024-08" db="EMBL/GenBank/DDBJ databases">
        <authorList>
            <person name="Lu H."/>
        </authorList>
    </citation>
    <scope>NUCLEOTIDE SEQUENCE [LARGE SCALE GENOMIC DNA]</scope>
    <source>
        <strain evidence="3 4">DXS20W</strain>
    </source>
</reference>
<keyword evidence="4" id="KW-1185">Reference proteome</keyword>
<feature type="domain" description="DUF2059" evidence="2">
    <location>
        <begin position="112"/>
        <end position="161"/>
    </location>
</feature>
<evidence type="ECO:0000313" key="4">
    <source>
        <dbReference type="Proteomes" id="UP001606302"/>
    </source>
</evidence>
<dbReference type="RefSeq" id="WP_394509938.1">
    <property type="nucleotide sequence ID" value="NZ_JBIGHX010000002.1"/>
</dbReference>
<organism evidence="3 4">
    <name type="scientific">Pelomonas lactea</name>
    <dbReference type="NCBI Taxonomy" id="3299030"/>
    <lineage>
        <taxon>Bacteria</taxon>
        <taxon>Pseudomonadati</taxon>
        <taxon>Pseudomonadota</taxon>
        <taxon>Betaproteobacteria</taxon>
        <taxon>Burkholderiales</taxon>
        <taxon>Sphaerotilaceae</taxon>
        <taxon>Roseateles</taxon>
    </lineage>
</organism>
<sequence length="196" mass="20541">MISRKLGLAPLVAVTLALAAGSALAQPSPAKKALIDKIVALQQQGLADGLAGSIVQGPLPQLMQAGRAALQQVPAEKREATAKAMDAELKKFVEENVPYLKDKISKAVPNTASALLDERFNEDELKLILAWAESPVSQKFGMLSVELQKAVAQKVMAEAGPTLEGRLKTLQGNLAKQLGIQPPAAASKPAAPAPKK</sequence>
<dbReference type="EMBL" id="JBIGHX010000002">
    <property type="protein sequence ID" value="MFG6461081.1"/>
    <property type="molecule type" value="Genomic_DNA"/>
</dbReference>
<dbReference type="Pfam" id="PF09832">
    <property type="entry name" value="DUF2059"/>
    <property type="match status" value="1"/>
</dbReference>
<proteinExistence type="predicted"/>
<keyword evidence="1" id="KW-0732">Signal</keyword>
<dbReference type="Proteomes" id="UP001606302">
    <property type="component" value="Unassembled WGS sequence"/>
</dbReference>
<feature type="chain" id="PRO_5046795069" evidence="1">
    <location>
        <begin position="26"/>
        <end position="196"/>
    </location>
</feature>